<feature type="transmembrane region" description="Helical" evidence="1">
    <location>
        <begin position="64"/>
        <end position="86"/>
    </location>
</feature>
<evidence type="ECO:0000313" key="3">
    <source>
        <dbReference type="Proteomes" id="UP000293865"/>
    </source>
</evidence>
<feature type="transmembrane region" description="Helical" evidence="1">
    <location>
        <begin position="153"/>
        <end position="173"/>
    </location>
</feature>
<keyword evidence="3" id="KW-1185">Reference proteome</keyword>
<comment type="caution">
    <text evidence="2">The sequence shown here is derived from an EMBL/GenBank/DDBJ whole genome shotgun (WGS) entry which is preliminary data.</text>
</comment>
<feature type="transmembrane region" description="Helical" evidence="1">
    <location>
        <begin position="178"/>
        <end position="196"/>
    </location>
</feature>
<dbReference type="Pfam" id="PF14329">
    <property type="entry name" value="DUF4386"/>
    <property type="match status" value="1"/>
</dbReference>
<dbReference type="EMBL" id="SDPN01000013">
    <property type="protein sequence ID" value="RXZ70931.1"/>
    <property type="molecule type" value="Genomic_DNA"/>
</dbReference>
<dbReference type="AlphaFoldDB" id="A0A4Q2L495"/>
<name>A0A4Q2L495_9MICO</name>
<keyword evidence="1" id="KW-1133">Transmembrane helix</keyword>
<keyword evidence="1" id="KW-0812">Transmembrane</keyword>
<feature type="transmembrane region" description="Helical" evidence="1">
    <location>
        <begin position="98"/>
        <end position="119"/>
    </location>
</feature>
<protein>
    <submittedName>
        <fullName evidence="2">DUF4386 domain-containing protein</fullName>
    </submittedName>
</protein>
<evidence type="ECO:0000256" key="1">
    <source>
        <dbReference type="SAM" id="Phobius"/>
    </source>
</evidence>
<dbReference type="Proteomes" id="UP000293865">
    <property type="component" value="Unassembled WGS sequence"/>
</dbReference>
<dbReference type="OrthoDB" id="4196772at2"/>
<reference evidence="2 3" key="1">
    <citation type="submission" date="2019-01" db="EMBL/GenBank/DDBJ databases">
        <title>Agromyces.</title>
        <authorList>
            <person name="Li J."/>
        </authorList>
    </citation>
    <scope>NUCLEOTIDE SEQUENCE [LARGE SCALE GENOMIC DNA]</scope>
    <source>
        <strain evidence="2 3">DSM 15934</strain>
    </source>
</reference>
<dbReference type="RefSeq" id="WP_129520539.1">
    <property type="nucleotide sequence ID" value="NZ_SDPN01000013.1"/>
</dbReference>
<feature type="transmembrane region" description="Helical" evidence="1">
    <location>
        <begin position="211"/>
        <end position="231"/>
    </location>
</feature>
<feature type="transmembrane region" description="Helical" evidence="1">
    <location>
        <begin position="12"/>
        <end position="35"/>
    </location>
</feature>
<organism evidence="2 3">
    <name type="scientific">Agromyces albus</name>
    <dbReference type="NCBI Taxonomy" id="205332"/>
    <lineage>
        <taxon>Bacteria</taxon>
        <taxon>Bacillati</taxon>
        <taxon>Actinomycetota</taxon>
        <taxon>Actinomycetes</taxon>
        <taxon>Micrococcales</taxon>
        <taxon>Microbacteriaceae</taxon>
        <taxon>Agromyces</taxon>
    </lineage>
</organism>
<dbReference type="InterPro" id="IPR025495">
    <property type="entry name" value="DUF4386"/>
</dbReference>
<gene>
    <name evidence="2" type="ORF">ESP51_08825</name>
</gene>
<keyword evidence="1" id="KW-0472">Membrane</keyword>
<evidence type="ECO:0000313" key="2">
    <source>
        <dbReference type="EMBL" id="RXZ70931.1"/>
    </source>
</evidence>
<sequence>MSLEYRTNPGNGMWFAAAGALIAMVVLAFPGIGAIEAILTAATGSEAAAGGGVGEAIRASGGGFGAALVALVGIVVLDVIVAWALWGVFRPAQPATAALAAALRITYSAVFAAAIGLLVDAQRLAAGVGATEALPVETRDELALQRLAEFDSIWSGALIIFGAHLAVVAWLLLRHGGAFAAIVGAFVVIAAVGYVFDGTLPLIVPEWSGGIAQFTFIGEVLLIVWLLVGGIRSARSARRQASMAQAGPTDAATRVSA</sequence>
<proteinExistence type="predicted"/>
<accession>A0A4Q2L495</accession>